<dbReference type="InterPro" id="IPR037293">
    <property type="entry name" value="Gal_Oxidase_central_sf"/>
</dbReference>
<dbReference type="SUPFAM" id="SSF117281">
    <property type="entry name" value="Kelch motif"/>
    <property type="match status" value="1"/>
</dbReference>
<dbReference type="Proteomes" id="UP000663891">
    <property type="component" value="Unassembled WGS sequence"/>
</dbReference>
<comment type="caution">
    <text evidence="2">The sequence shown here is derived from an EMBL/GenBank/DDBJ whole genome shotgun (WGS) entry which is preliminary data.</text>
</comment>
<accession>A0A813X134</accession>
<evidence type="ECO:0000313" key="2">
    <source>
        <dbReference type="EMBL" id="CAF0858351.1"/>
    </source>
</evidence>
<dbReference type="SMART" id="SM00612">
    <property type="entry name" value="Kelch"/>
    <property type="match status" value="1"/>
</dbReference>
<name>A0A813X134_9BILA</name>
<organism evidence="2 3">
    <name type="scientific">Adineta steineri</name>
    <dbReference type="NCBI Taxonomy" id="433720"/>
    <lineage>
        <taxon>Eukaryota</taxon>
        <taxon>Metazoa</taxon>
        <taxon>Spiralia</taxon>
        <taxon>Gnathifera</taxon>
        <taxon>Rotifera</taxon>
        <taxon>Eurotatoria</taxon>
        <taxon>Bdelloidea</taxon>
        <taxon>Adinetida</taxon>
        <taxon>Adinetidae</taxon>
        <taxon>Adineta</taxon>
    </lineage>
</organism>
<protein>
    <submittedName>
        <fullName evidence="2">Uncharacterized protein</fullName>
    </submittedName>
</protein>
<dbReference type="InterPro" id="IPR015915">
    <property type="entry name" value="Kelch-typ_b-propeller"/>
</dbReference>
<dbReference type="Gene3D" id="2.130.10.80">
    <property type="entry name" value="Galactose oxidase/kelch, beta-propeller"/>
    <property type="match status" value="1"/>
</dbReference>
<dbReference type="AlphaFoldDB" id="A0A813X134"/>
<keyword evidence="1" id="KW-0880">Kelch repeat</keyword>
<proteinExistence type="predicted"/>
<sequence>MILSYLPNLRIFHVKLLSDQPKYLFWFNGQWHNETLKTFSHSFYSIQSIKYHWLQERLSSATNINNHYSVSHISIHNEMEINCDLIYFPNVTKLTIFPYSNRTCHSLSTVLDQIIPLIQLTELIINYPKFCIGKLVELLYYSPNIRTLLLHSISFDKISSVSIQESQTFEIVSKKNRITNITITKYDALENVRLLSQTTQLPDYSCSENNVSIQFTLSSSSHSAWNSTSNCSLQQCNVNSNNNNNCLSSSTPCFDYRTINNISYCAPAILCSILEECKNVTQTCSSNNSICIINSCCSSQAVCLPFLATFMCKTGWISTSNMTNVRAGHTASILSNGKLLVTGGVDNSSALNSAQLYDSSTGTWTTTGNITNARYEHTTSVLSNGNILVTGGHGDTGGSKVYIIYENRVVYPTYLITFIP</sequence>
<evidence type="ECO:0000313" key="3">
    <source>
        <dbReference type="Proteomes" id="UP000663891"/>
    </source>
</evidence>
<reference evidence="2" key="1">
    <citation type="submission" date="2021-02" db="EMBL/GenBank/DDBJ databases">
        <authorList>
            <person name="Nowell W R."/>
        </authorList>
    </citation>
    <scope>NUCLEOTIDE SEQUENCE</scope>
</reference>
<gene>
    <name evidence="2" type="ORF">VCS650_LOCUS7055</name>
</gene>
<evidence type="ECO:0000256" key="1">
    <source>
        <dbReference type="ARBA" id="ARBA00022441"/>
    </source>
</evidence>
<dbReference type="Pfam" id="PF01344">
    <property type="entry name" value="Kelch_1"/>
    <property type="match status" value="1"/>
</dbReference>
<dbReference type="InterPro" id="IPR006652">
    <property type="entry name" value="Kelch_1"/>
</dbReference>
<dbReference type="EMBL" id="CAJNON010000044">
    <property type="protein sequence ID" value="CAF0858351.1"/>
    <property type="molecule type" value="Genomic_DNA"/>
</dbReference>